<sequence>MRTPIKRDYFEREASNRKMGLAGEEFVLRYEQWRLAHLGLGQLADKVEHVAVTQGDGLGYDIRSYALDGSERHLEVQTTAFGQMTPFFVSSKEERFSRDHAESFVLCRVFDFRSSPRLFELPGQIAQHCNLDPVTFRASFQ</sequence>
<dbReference type="AlphaFoldDB" id="A0A4R6NB41"/>
<dbReference type="Proteomes" id="UP000295357">
    <property type="component" value="Unassembled WGS sequence"/>
</dbReference>
<dbReference type="Pfam" id="PF13020">
    <property type="entry name" value="NOV_C"/>
    <property type="match status" value="1"/>
</dbReference>
<proteinExistence type="predicted"/>
<gene>
    <name evidence="2" type="ORF">DFR39_101473</name>
</gene>
<feature type="domain" description="Protein NO VEIN C-terminal" evidence="1">
    <location>
        <begin position="23"/>
        <end position="120"/>
    </location>
</feature>
<organism evidence="2 3">
    <name type="scientific">Roseateles asaccharophilus</name>
    <dbReference type="NCBI Taxonomy" id="582607"/>
    <lineage>
        <taxon>Bacteria</taxon>
        <taxon>Pseudomonadati</taxon>
        <taxon>Pseudomonadota</taxon>
        <taxon>Betaproteobacteria</taxon>
        <taxon>Burkholderiales</taxon>
        <taxon>Sphaerotilaceae</taxon>
        <taxon>Roseateles</taxon>
    </lineage>
</organism>
<dbReference type="InterPro" id="IPR024975">
    <property type="entry name" value="NOV_C"/>
</dbReference>
<keyword evidence="3" id="KW-1185">Reference proteome</keyword>
<name>A0A4R6NB41_9BURK</name>
<evidence type="ECO:0000313" key="3">
    <source>
        <dbReference type="Proteomes" id="UP000295357"/>
    </source>
</evidence>
<accession>A0A4R6NB41</accession>
<dbReference type="EMBL" id="SNXE01000001">
    <property type="protein sequence ID" value="TDP12999.1"/>
    <property type="molecule type" value="Genomic_DNA"/>
</dbReference>
<reference evidence="2 3" key="1">
    <citation type="submission" date="2019-03" db="EMBL/GenBank/DDBJ databases">
        <title>Genomic Encyclopedia of Type Strains, Phase IV (KMG-IV): sequencing the most valuable type-strain genomes for metagenomic binning, comparative biology and taxonomic classification.</title>
        <authorList>
            <person name="Goeker M."/>
        </authorList>
    </citation>
    <scope>NUCLEOTIDE SEQUENCE [LARGE SCALE GENOMIC DNA]</scope>
    <source>
        <strain evidence="2 3">DSM 25082</strain>
    </source>
</reference>
<comment type="caution">
    <text evidence="2">The sequence shown here is derived from an EMBL/GenBank/DDBJ whole genome shotgun (WGS) entry which is preliminary data.</text>
</comment>
<evidence type="ECO:0000259" key="1">
    <source>
        <dbReference type="Pfam" id="PF13020"/>
    </source>
</evidence>
<evidence type="ECO:0000313" key="2">
    <source>
        <dbReference type="EMBL" id="TDP12999.1"/>
    </source>
</evidence>
<protein>
    <submittedName>
        <fullName evidence="2">Uncharacterized protein DUF3883</fullName>
    </submittedName>
</protein>